<dbReference type="RefSeq" id="XP_018026898.1">
    <property type="nucleotide sequence ID" value="XM_018171409.2"/>
</dbReference>
<feature type="compositionally biased region" description="Polar residues" evidence="2">
    <location>
        <begin position="165"/>
        <end position="186"/>
    </location>
</feature>
<keyword evidence="3" id="KW-1185">Reference proteome</keyword>
<dbReference type="Pfam" id="PF15393">
    <property type="entry name" value="DUF4615"/>
    <property type="match status" value="1"/>
</dbReference>
<feature type="compositionally biased region" description="Polar residues" evidence="2">
    <location>
        <begin position="43"/>
        <end position="55"/>
    </location>
</feature>
<name>A0A8B7PL44_HYAAZ</name>
<dbReference type="Proteomes" id="UP000694843">
    <property type="component" value="Unplaced"/>
</dbReference>
<sequence>MAPKRNNKPKKASQPSHPPAPNKIKMKADSSCLLDNPKKPTNRPENSADSDSLSQENDYQLTYELMWCVQQMDGLRTSPKTTEKQAFEVRKAMKSLLNDKTPLIKKRQLMRLYCGDYRKKMAEDDEKQRQALPCLARQPSIPSSSHCFRKATSVSREPLNDDGALSSSINSLGLDSHNSPSITEESSPGECDSRTTIRSSSSVANLFKNRSNNSFSFNFDLAVGN</sequence>
<gene>
    <name evidence="4" type="primary">LOC108682271</name>
</gene>
<feature type="compositionally biased region" description="Basic residues" evidence="2">
    <location>
        <begin position="1"/>
        <end position="11"/>
    </location>
</feature>
<dbReference type="GeneID" id="108682271"/>
<dbReference type="AlphaFoldDB" id="A0A8B7PL44"/>
<dbReference type="InterPro" id="IPR029274">
    <property type="entry name" value="DUF4615"/>
</dbReference>
<evidence type="ECO:0000313" key="4">
    <source>
        <dbReference type="RefSeq" id="XP_018026898.1"/>
    </source>
</evidence>
<evidence type="ECO:0000256" key="1">
    <source>
        <dbReference type="ARBA" id="ARBA00005707"/>
    </source>
</evidence>
<dbReference type="PANTHER" id="PTHR13602:SF2">
    <property type="entry name" value="UPF0488 PROTEIN C8ORF33"/>
    <property type="match status" value="1"/>
</dbReference>
<evidence type="ECO:0000313" key="3">
    <source>
        <dbReference type="Proteomes" id="UP000694843"/>
    </source>
</evidence>
<protein>
    <submittedName>
        <fullName evidence="4">UPF0488 protein C8orf33 homolog isoform X1</fullName>
    </submittedName>
</protein>
<reference evidence="4" key="1">
    <citation type="submission" date="2025-08" db="UniProtKB">
        <authorList>
            <consortium name="RefSeq"/>
        </authorList>
    </citation>
    <scope>IDENTIFICATION</scope>
    <source>
        <tissue evidence="4">Whole organism</tissue>
    </source>
</reference>
<feature type="region of interest" description="Disordered" evidence="2">
    <location>
        <begin position="141"/>
        <end position="195"/>
    </location>
</feature>
<organism evidence="3 4">
    <name type="scientific">Hyalella azteca</name>
    <name type="common">Amphipod</name>
    <dbReference type="NCBI Taxonomy" id="294128"/>
    <lineage>
        <taxon>Eukaryota</taxon>
        <taxon>Metazoa</taxon>
        <taxon>Ecdysozoa</taxon>
        <taxon>Arthropoda</taxon>
        <taxon>Crustacea</taxon>
        <taxon>Multicrustacea</taxon>
        <taxon>Malacostraca</taxon>
        <taxon>Eumalacostraca</taxon>
        <taxon>Peracarida</taxon>
        <taxon>Amphipoda</taxon>
        <taxon>Senticaudata</taxon>
        <taxon>Talitrida</taxon>
        <taxon>Talitroidea</taxon>
        <taxon>Hyalellidae</taxon>
        <taxon>Hyalella</taxon>
    </lineage>
</organism>
<dbReference type="OrthoDB" id="20277at2759"/>
<dbReference type="KEGG" id="hazt:108682271"/>
<accession>A0A8B7PL44</accession>
<feature type="region of interest" description="Disordered" evidence="2">
    <location>
        <begin position="1"/>
        <end position="55"/>
    </location>
</feature>
<evidence type="ECO:0000256" key="2">
    <source>
        <dbReference type="SAM" id="MobiDB-lite"/>
    </source>
</evidence>
<proteinExistence type="inferred from homology"/>
<dbReference type="PANTHER" id="PTHR13602">
    <property type="entry name" value="UPF0488 PROTEIN C8ORF33"/>
    <property type="match status" value="1"/>
</dbReference>
<comment type="similarity">
    <text evidence="1">Belongs to the UPF0488 family.</text>
</comment>